<dbReference type="Gene3D" id="3.40.50.300">
    <property type="entry name" value="P-loop containing nucleotide triphosphate hydrolases"/>
    <property type="match status" value="1"/>
</dbReference>
<feature type="domain" description="Protein CR006 P-loop" evidence="2">
    <location>
        <begin position="16"/>
        <end position="609"/>
    </location>
</feature>
<dbReference type="Proteomes" id="UP000324638">
    <property type="component" value="Unassembled WGS sequence"/>
</dbReference>
<gene>
    <name evidence="3" type="ORF">EPJ79_06675</name>
</gene>
<proteinExistence type="predicted"/>
<evidence type="ECO:0000313" key="4">
    <source>
        <dbReference type="Proteomes" id="UP000324638"/>
    </source>
</evidence>
<reference evidence="3 4" key="1">
    <citation type="journal article" date="1992" name="Lakartidningen">
        <title>[Penicillin V and not amoxicillin is the first choice preparation in acute otitis].</title>
        <authorList>
            <person name="Kamme C."/>
            <person name="Lundgren K."/>
            <person name="Prellner K."/>
        </authorList>
    </citation>
    <scope>NUCLEOTIDE SEQUENCE [LARGE SCALE GENOMIC DNA]</scope>
    <source>
        <strain evidence="3 4">513A</strain>
    </source>
</reference>
<accession>A0A5C8D6H2</accession>
<dbReference type="Pfam" id="PF13166">
    <property type="entry name" value="AAA_13"/>
    <property type="match status" value="1"/>
</dbReference>
<dbReference type="RefSeq" id="WP_147738909.1">
    <property type="nucleotide sequence ID" value="NZ_SAXU01000001.1"/>
</dbReference>
<dbReference type="AlphaFoldDB" id="A0A5C8D6H2"/>
<feature type="coiled-coil region" evidence="1">
    <location>
        <begin position="338"/>
        <end position="365"/>
    </location>
</feature>
<dbReference type="EMBL" id="SAXU01000001">
    <property type="protein sequence ID" value="TXJ20816.1"/>
    <property type="molecule type" value="Genomic_DNA"/>
</dbReference>
<dbReference type="InterPro" id="IPR026866">
    <property type="entry name" value="CR006_AAA"/>
</dbReference>
<comment type="caution">
    <text evidence="3">The sequence shown here is derived from an EMBL/GenBank/DDBJ whole genome shotgun (WGS) entry which is preliminary data.</text>
</comment>
<dbReference type="SUPFAM" id="SSF52540">
    <property type="entry name" value="P-loop containing nucleoside triphosphate hydrolases"/>
    <property type="match status" value="1"/>
</dbReference>
<dbReference type="InterPro" id="IPR027417">
    <property type="entry name" value="P-loop_NTPase"/>
</dbReference>
<keyword evidence="1" id="KW-0175">Coiled coil</keyword>
<protein>
    <submittedName>
        <fullName evidence="3">RloE</fullName>
    </submittedName>
</protein>
<organism evidence="3 4">
    <name type="scientific">Brachyspira aalborgi</name>
    <dbReference type="NCBI Taxonomy" id="29522"/>
    <lineage>
        <taxon>Bacteria</taxon>
        <taxon>Pseudomonadati</taxon>
        <taxon>Spirochaetota</taxon>
        <taxon>Spirochaetia</taxon>
        <taxon>Brachyspirales</taxon>
        <taxon>Brachyspiraceae</taxon>
        <taxon>Brachyspira</taxon>
    </lineage>
</organism>
<evidence type="ECO:0000259" key="2">
    <source>
        <dbReference type="Pfam" id="PF13166"/>
    </source>
</evidence>
<sequence>MEEKIAKLKIFEDRNEKDRNNVNIQIDNLKIIIAKRTREVLEKINPQAYKTPQSYTKASIQNVQFYNAQLLDSNEFDEIKKLTINNKPNEINIYNFNLIDKVSFNISELNKILKETPENYAIEKFKNDIELENFARTALKIKNNSPQEYNDKCPLCGQSIIQVKLWETLEKHFNKEYDNFVKKLEEYADFFESVKNEVNNFKKWLNENLINSKLMLEKGINIDELRQEYINLTETFNIYLDNTIINTIQEKIKSPNRDDIDIELNHDFNRSIEILQSNKIKDIIDYHNKQQSEYKSIIEENIIKIINHFIAEKKDSFLGLQEKNKTIDYFSEKISICKEKREKQINCIENELKEVDESFKNLNEDLNSWFFSDIKFVKISDTHYKTQRQDSNGCWFDCKSELSEGEKTIISLIYFINSYLATSQDLEEYPILIIDDPITSLDNTNKDKIINYILDKIVKNKNIRSQIFILSHEKYILHKIDKELNRINFSKKKILNVSKHKFTSKIDTLNKISLDNEVREIYNKLKKYVDNPKLNIESDIMEFPRRLLEKIFSIVFEDNNDFTKCYDKFLERYKIDKLYTSADIQKLNHNKSDEDLSPEVLEKCKFVIKIFEKFTNPYKDI</sequence>
<evidence type="ECO:0000313" key="3">
    <source>
        <dbReference type="EMBL" id="TXJ20816.1"/>
    </source>
</evidence>
<name>A0A5C8D6H2_9SPIR</name>
<evidence type="ECO:0000256" key="1">
    <source>
        <dbReference type="SAM" id="Coils"/>
    </source>
</evidence>